<evidence type="ECO:0000313" key="1">
    <source>
        <dbReference type="EMBL" id="MFC4393506.1"/>
    </source>
</evidence>
<sequence length="174" mass="20630">MTQIISKENRIDELLNFGFPKEFIENIGNIPELAYRVQDAEGAYFYLPTILNYTILNGKRIIPIYGSGESFWTIIDDNESQKIIKFELECDQIYIDYGNNWELLLMDIMIEYFDDHIDDEISIEKFQLVANKIGFSKAEALFKLRNLSIDEYNEKYEDMELWRNEIAQELKILN</sequence>
<reference evidence="2" key="1">
    <citation type="journal article" date="2019" name="Int. J. Syst. Evol. Microbiol.">
        <title>The Global Catalogue of Microorganisms (GCM) 10K type strain sequencing project: providing services to taxonomists for standard genome sequencing and annotation.</title>
        <authorList>
            <consortium name="The Broad Institute Genomics Platform"/>
            <consortium name="The Broad Institute Genome Sequencing Center for Infectious Disease"/>
            <person name="Wu L."/>
            <person name="Ma J."/>
        </authorList>
    </citation>
    <scope>NUCLEOTIDE SEQUENCE [LARGE SCALE GENOMIC DNA]</scope>
    <source>
        <strain evidence="2">CGMCC 1.15345</strain>
    </source>
</reference>
<evidence type="ECO:0000313" key="2">
    <source>
        <dbReference type="Proteomes" id="UP001595719"/>
    </source>
</evidence>
<keyword evidence="2" id="KW-1185">Reference proteome</keyword>
<protein>
    <recommendedName>
        <fullName evidence="3">SUKH-4 immunity protein</fullName>
    </recommendedName>
</protein>
<accession>A0ABV8WE20</accession>
<evidence type="ECO:0008006" key="3">
    <source>
        <dbReference type="Google" id="ProtNLM"/>
    </source>
</evidence>
<comment type="caution">
    <text evidence="1">The sequence shown here is derived from an EMBL/GenBank/DDBJ whole genome shotgun (WGS) entry which is preliminary data.</text>
</comment>
<organism evidence="1 2">
    <name type="scientific">Flavobacterium quisquiliarum</name>
    <dbReference type="NCBI Taxonomy" id="1834436"/>
    <lineage>
        <taxon>Bacteria</taxon>
        <taxon>Pseudomonadati</taxon>
        <taxon>Bacteroidota</taxon>
        <taxon>Flavobacteriia</taxon>
        <taxon>Flavobacteriales</taxon>
        <taxon>Flavobacteriaceae</taxon>
        <taxon>Flavobacterium</taxon>
    </lineage>
</organism>
<proteinExistence type="predicted"/>
<gene>
    <name evidence="1" type="ORF">ACFOY0_21115</name>
</gene>
<dbReference type="Proteomes" id="UP001595719">
    <property type="component" value="Unassembled WGS sequence"/>
</dbReference>
<dbReference type="EMBL" id="JBHSCO010000006">
    <property type="protein sequence ID" value="MFC4393506.1"/>
    <property type="molecule type" value="Genomic_DNA"/>
</dbReference>
<dbReference type="RefSeq" id="WP_179003030.1">
    <property type="nucleotide sequence ID" value="NZ_JBHSCO010000006.1"/>
</dbReference>
<name>A0ABV8WE20_9FLAO</name>